<dbReference type="PROSITE" id="PS50206">
    <property type="entry name" value="RHODANESE_3"/>
    <property type="match status" value="2"/>
</dbReference>
<dbReference type="EMBL" id="CP046914">
    <property type="protein sequence ID" value="QGZ63356.1"/>
    <property type="molecule type" value="Genomic_DNA"/>
</dbReference>
<evidence type="ECO:0000256" key="2">
    <source>
        <dbReference type="ARBA" id="ARBA00022737"/>
    </source>
</evidence>
<dbReference type="CDD" id="cd01448">
    <property type="entry name" value="TST_Repeat_1"/>
    <property type="match status" value="1"/>
</dbReference>
<dbReference type="PANTHER" id="PTHR11364:SF27">
    <property type="entry name" value="SULFURTRANSFERASE"/>
    <property type="match status" value="1"/>
</dbReference>
<keyword evidence="6" id="KW-1185">Reference proteome</keyword>
<dbReference type="PROSITE" id="PS00683">
    <property type="entry name" value="RHODANESE_2"/>
    <property type="match status" value="1"/>
</dbReference>
<dbReference type="PANTHER" id="PTHR11364">
    <property type="entry name" value="THIOSULFATE SULFERTANSFERASE"/>
    <property type="match status" value="1"/>
</dbReference>
<evidence type="ECO:0000313" key="6">
    <source>
        <dbReference type="Proteomes" id="UP000433577"/>
    </source>
</evidence>
<keyword evidence="2" id="KW-0677">Repeat</keyword>
<dbReference type="RefSeq" id="WP_158952349.1">
    <property type="nucleotide sequence ID" value="NZ_CP046914.1"/>
</dbReference>
<reference evidence="5 6" key="1">
    <citation type="submission" date="2019-12" db="EMBL/GenBank/DDBJ databases">
        <title>Paraburkholderia acidiphila 7Q-K02 sp. nov and Paraburkholderia acidisoli DHF22 sp. nov., two strains isolated from forest soil.</title>
        <authorList>
            <person name="Gao Z."/>
            <person name="Qiu L."/>
        </authorList>
    </citation>
    <scope>NUCLEOTIDE SEQUENCE [LARGE SCALE GENOMIC DNA]</scope>
    <source>
        <strain evidence="5 6">DHF22</strain>
    </source>
</reference>
<dbReference type="Proteomes" id="UP000433577">
    <property type="component" value="Chromosome 2"/>
</dbReference>
<dbReference type="InterPro" id="IPR036873">
    <property type="entry name" value="Rhodanese-like_dom_sf"/>
</dbReference>
<dbReference type="Gene3D" id="3.40.250.10">
    <property type="entry name" value="Rhodanese-like domain"/>
    <property type="match status" value="2"/>
</dbReference>
<feature type="domain" description="Rhodanese" evidence="4">
    <location>
        <begin position="170"/>
        <end position="283"/>
    </location>
</feature>
<protein>
    <recommendedName>
        <fullName evidence="3">Sulfurtransferase</fullName>
    </recommendedName>
</protein>
<evidence type="ECO:0000259" key="4">
    <source>
        <dbReference type="PROSITE" id="PS50206"/>
    </source>
</evidence>
<dbReference type="InterPro" id="IPR001307">
    <property type="entry name" value="Thiosulphate_STrfase_CS"/>
</dbReference>
<dbReference type="GO" id="GO:0004792">
    <property type="term" value="F:thiosulfate-cyanide sulfurtransferase activity"/>
    <property type="evidence" value="ECO:0007669"/>
    <property type="project" value="InterPro"/>
</dbReference>
<dbReference type="CDD" id="cd01449">
    <property type="entry name" value="TST_Repeat_2"/>
    <property type="match status" value="1"/>
</dbReference>
<feature type="domain" description="Rhodanese" evidence="4">
    <location>
        <begin position="20"/>
        <end position="139"/>
    </location>
</feature>
<dbReference type="KEGG" id="pacs:FAZ98_16285"/>
<keyword evidence="1 3" id="KW-0808">Transferase</keyword>
<gene>
    <name evidence="5" type="ORF">FAZ98_16285</name>
</gene>
<dbReference type="Pfam" id="PF00581">
    <property type="entry name" value="Rhodanese"/>
    <property type="match status" value="2"/>
</dbReference>
<accession>A0A7Z2GKG4</accession>
<evidence type="ECO:0000256" key="3">
    <source>
        <dbReference type="RuleBase" id="RU000507"/>
    </source>
</evidence>
<dbReference type="InterPro" id="IPR001763">
    <property type="entry name" value="Rhodanese-like_dom"/>
</dbReference>
<dbReference type="InterPro" id="IPR045078">
    <property type="entry name" value="TST/MPST-like"/>
</dbReference>
<dbReference type="AlphaFoldDB" id="A0A7Z2GKG4"/>
<dbReference type="OrthoDB" id="9781034at2"/>
<organism evidence="5 6">
    <name type="scientific">Paraburkholderia acidisoli</name>
    <dbReference type="NCBI Taxonomy" id="2571748"/>
    <lineage>
        <taxon>Bacteria</taxon>
        <taxon>Pseudomonadati</taxon>
        <taxon>Pseudomonadota</taxon>
        <taxon>Betaproteobacteria</taxon>
        <taxon>Burkholderiales</taxon>
        <taxon>Burkholderiaceae</taxon>
        <taxon>Paraburkholderia</taxon>
    </lineage>
</organism>
<proteinExistence type="predicted"/>
<dbReference type="SMART" id="SM00450">
    <property type="entry name" value="RHOD"/>
    <property type="match status" value="2"/>
</dbReference>
<evidence type="ECO:0000256" key="1">
    <source>
        <dbReference type="ARBA" id="ARBA00022679"/>
    </source>
</evidence>
<dbReference type="SUPFAM" id="SSF52821">
    <property type="entry name" value="Rhodanese/Cell cycle control phosphatase"/>
    <property type="match status" value="2"/>
</dbReference>
<name>A0A7Z2GKG4_9BURK</name>
<sequence>MAASAFAASTLIDARTLRDRLARCRVIDCSHDLARPEAGSAEFRAGHVPGAVHAHLDHDLSGAKTGTNGRHPLPEPAAFAAWLGRQGIGRHDAVVAYDRSGGMYAARLWWLLRWLGHADVCVLDGGWQAWVEQGGEVAADAPRYDATRYEASAPAAAMWVDAGFVLRNLQTGEALVVDARGAERYRGVVEPIDARAGHIPGALNRPYTDNLAATGGFKSAAQLSDEWRTLLGARPANEVVAQCGSGVTACHNLLALEAAGLGGARLYPGSWSEWASDPHRPTATGA</sequence>
<evidence type="ECO:0000313" key="5">
    <source>
        <dbReference type="EMBL" id="QGZ63356.1"/>
    </source>
</evidence>